<reference evidence="2" key="1">
    <citation type="submission" date="2022-11" db="UniProtKB">
        <authorList>
            <consortium name="WormBaseParasite"/>
        </authorList>
    </citation>
    <scope>IDENTIFICATION</scope>
</reference>
<dbReference type="WBParaSite" id="ES5_v2.g9796.t1">
    <property type="protein sequence ID" value="ES5_v2.g9796.t1"/>
    <property type="gene ID" value="ES5_v2.g9796"/>
</dbReference>
<organism evidence="1 2">
    <name type="scientific">Panagrolaimus sp. ES5</name>
    <dbReference type="NCBI Taxonomy" id="591445"/>
    <lineage>
        <taxon>Eukaryota</taxon>
        <taxon>Metazoa</taxon>
        <taxon>Ecdysozoa</taxon>
        <taxon>Nematoda</taxon>
        <taxon>Chromadorea</taxon>
        <taxon>Rhabditida</taxon>
        <taxon>Tylenchina</taxon>
        <taxon>Panagrolaimomorpha</taxon>
        <taxon>Panagrolaimoidea</taxon>
        <taxon>Panagrolaimidae</taxon>
        <taxon>Panagrolaimus</taxon>
    </lineage>
</organism>
<protein>
    <submittedName>
        <fullName evidence="2">GBD/FH3 domain-containing protein</fullName>
    </submittedName>
</protein>
<evidence type="ECO:0000313" key="2">
    <source>
        <dbReference type="WBParaSite" id="ES5_v2.g9796.t1"/>
    </source>
</evidence>
<name>A0AC34GY59_9BILA</name>
<evidence type="ECO:0000313" key="1">
    <source>
        <dbReference type="Proteomes" id="UP000887579"/>
    </source>
</evidence>
<proteinExistence type="predicted"/>
<accession>A0AC34GY59</accession>
<sequence>MLDSFVDKAWTCFNKISSAVERKPPDRKRKTKPKFDRSLSQQNIDGIDWICRPEKSSTLSDGNGTISRSFGVEKMPNPEKLEAAFIELLEELDLPIEKQKELQKQSAEKKWHMIVEQSNRRDQANCASTIARLTEFAANFPDRYDWPLLSRRLEGLSISLRTESFSFVQDFLDAGGVELLIALLNESRIRDASNVAVPLLSAFRTLLNSTAVRTTILGNQSALLSIAAALDFHNPKTKV</sequence>
<dbReference type="Proteomes" id="UP000887579">
    <property type="component" value="Unplaced"/>
</dbReference>